<dbReference type="InterPro" id="IPR050982">
    <property type="entry name" value="Auxin_biosynth/cation_transpt"/>
</dbReference>
<evidence type="ECO:0000313" key="3">
    <source>
        <dbReference type="Proteomes" id="UP000297739"/>
    </source>
</evidence>
<gene>
    <name evidence="2" type="ORF">E5J99_14810</name>
</gene>
<dbReference type="PRINTS" id="PR00469">
    <property type="entry name" value="PNDRDTASEII"/>
</dbReference>
<dbReference type="SUPFAM" id="SSF51905">
    <property type="entry name" value="FAD/NAD(P)-binding domain"/>
    <property type="match status" value="2"/>
</dbReference>
<dbReference type="Pfam" id="PF13738">
    <property type="entry name" value="Pyr_redox_3"/>
    <property type="match status" value="1"/>
</dbReference>
<dbReference type="GO" id="GO:0050660">
    <property type="term" value="F:flavin adenine dinucleotide binding"/>
    <property type="evidence" value="ECO:0007669"/>
    <property type="project" value="TreeGrafter"/>
</dbReference>
<dbReference type="OrthoDB" id="9778740at2"/>
<reference evidence="2 3" key="1">
    <citation type="submission" date="2019-04" db="EMBL/GenBank/DDBJ databases">
        <authorList>
            <person name="Feng G."/>
            <person name="Zhang J."/>
            <person name="Zhu H."/>
        </authorList>
    </citation>
    <scope>NUCLEOTIDE SEQUENCE [LARGE SCALE GENOMIC DNA]</scope>
    <source>
        <strain evidence="2 3">JCM 17223</strain>
    </source>
</reference>
<dbReference type="Gene3D" id="3.50.50.60">
    <property type="entry name" value="FAD/NAD(P)-binding domain"/>
    <property type="match status" value="1"/>
</dbReference>
<name>A0A4Z0PIQ7_9BACT</name>
<organism evidence="2 3">
    <name type="scientific">Hymenobacter elongatus</name>
    <dbReference type="NCBI Taxonomy" id="877208"/>
    <lineage>
        <taxon>Bacteria</taxon>
        <taxon>Pseudomonadati</taxon>
        <taxon>Bacteroidota</taxon>
        <taxon>Cytophagia</taxon>
        <taxon>Cytophagales</taxon>
        <taxon>Hymenobacteraceae</taxon>
        <taxon>Hymenobacter</taxon>
    </lineage>
</organism>
<accession>A0A4Z0PIQ7</accession>
<dbReference type="PRINTS" id="PR00368">
    <property type="entry name" value="FADPNR"/>
</dbReference>
<evidence type="ECO:0000313" key="2">
    <source>
        <dbReference type="EMBL" id="TGE14767.1"/>
    </source>
</evidence>
<evidence type="ECO:0000256" key="1">
    <source>
        <dbReference type="ARBA" id="ARBA00023002"/>
    </source>
</evidence>
<dbReference type="PANTHER" id="PTHR43539">
    <property type="entry name" value="FLAVIN-BINDING MONOOXYGENASE-LIKE PROTEIN (AFU_ORTHOLOGUE AFUA_4G09220)"/>
    <property type="match status" value="1"/>
</dbReference>
<protein>
    <submittedName>
        <fullName evidence="2">FAD-dependent oxidoreductase</fullName>
    </submittedName>
</protein>
<dbReference type="AlphaFoldDB" id="A0A4Z0PIQ7"/>
<dbReference type="InterPro" id="IPR036188">
    <property type="entry name" value="FAD/NAD-bd_sf"/>
</dbReference>
<proteinExistence type="predicted"/>
<keyword evidence="3" id="KW-1185">Reference proteome</keyword>
<dbReference type="GO" id="GO:0004497">
    <property type="term" value="F:monooxygenase activity"/>
    <property type="evidence" value="ECO:0007669"/>
    <property type="project" value="TreeGrafter"/>
</dbReference>
<dbReference type="RefSeq" id="WP_135498596.1">
    <property type="nucleotide sequence ID" value="NZ_SRLD01000030.1"/>
</dbReference>
<comment type="caution">
    <text evidence="2">The sequence shown here is derived from an EMBL/GenBank/DDBJ whole genome shotgun (WGS) entry which is preliminary data.</text>
</comment>
<dbReference type="Proteomes" id="UP000297739">
    <property type="component" value="Unassembled WGS sequence"/>
</dbReference>
<sequence length="357" mass="38429">MSDSLSPSITVDAVVIGAGQAGLAAAYYLQQHQQRFVILDERTAVGDVWAARFDTLKLFSPAWVSGLPGYAWSGNPLRYPSKEDAAAYLRQYAAHFHFPLALGQRVVRVAPAAHQPGYEVHTAAGQRYQARHVIVCTGAYNAPCLPEFAPQLDSSVLQLHSSAYRRASLLAGQGPVAVVGSGNSALQIAADLASTGRPVYAAYKERTPHLPNNTAMWVFLRSTGLLKASRHSHIGQRLFERPEPVVSSDLARLRRFPNVHFIGKALAVEAGTQLRGRHALTPPLEAVVWATGYGPAFDWIDVPVFDAAGEPQHHRGLTAAPGIAFLGLPWLNTRSSALMGGVGADAQYVVDTLLKST</sequence>
<keyword evidence="1" id="KW-0560">Oxidoreductase</keyword>
<dbReference type="PANTHER" id="PTHR43539:SF78">
    <property type="entry name" value="FLAVIN-CONTAINING MONOOXYGENASE"/>
    <property type="match status" value="1"/>
</dbReference>
<dbReference type="EMBL" id="SRLD01000030">
    <property type="protein sequence ID" value="TGE14767.1"/>
    <property type="molecule type" value="Genomic_DNA"/>
</dbReference>